<evidence type="ECO:0000256" key="4">
    <source>
        <dbReference type="ARBA" id="ARBA00011268"/>
    </source>
</evidence>
<keyword evidence="17" id="KW-1185">Reference proteome</keyword>
<dbReference type="EMBL" id="LT934124">
    <property type="protein sequence ID" value="VAI91432.1"/>
    <property type="molecule type" value="Genomic_DNA"/>
</dbReference>
<dbReference type="AlphaFoldDB" id="A0A9R1A833"/>
<dbReference type="GO" id="GO:0030145">
    <property type="term" value="F:manganese ion binding"/>
    <property type="evidence" value="ECO:0007669"/>
    <property type="project" value="UniProtKB-UniRule"/>
</dbReference>
<dbReference type="GO" id="GO:0009506">
    <property type="term" value="C:plasmodesma"/>
    <property type="evidence" value="ECO:0007669"/>
    <property type="project" value="UniProtKB-ARBA"/>
</dbReference>
<evidence type="ECO:0000313" key="16">
    <source>
        <dbReference type="EMBL" id="VAI91432.1"/>
    </source>
</evidence>
<evidence type="ECO:0000256" key="12">
    <source>
        <dbReference type="PIRSR" id="PIRSR601929-2"/>
    </source>
</evidence>
<evidence type="ECO:0000256" key="13">
    <source>
        <dbReference type="PIRSR" id="PIRSR601929-3"/>
    </source>
</evidence>
<keyword evidence="9 13" id="KW-1015">Disulfide bond</keyword>
<dbReference type="PANTHER" id="PTHR31238">
    <property type="entry name" value="GERMIN-LIKE PROTEIN SUBFAMILY 3 MEMBER 3"/>
    <property type="match status" value="1"/>
</dbReference>
<evidence type="ECO:0000256" key="3">
    <source>
        <dbReference type="ARBA" id="ARBA00007456"/>
    </source>
</evidence>
<evidence type="ECO:0000256" key="10">
    <source>
        <dbReference type="ARBA" id="ARBA00023211"/>
    </source>
</evidence>
<comment type="subunit">
    <text evidence="4">Oligomer (believed to be a pentamer but probably hexamer).</text>
</comment>
<evidence type="ECO:0000256" key="7">
    <source>
        <dbReference type="ARBA" id="ARBA00022723"/>
    </source>
</evidence>
<dbReference type="InterPro" id="IPR014710">
    <property type="entry name" value="RmlC-like_jellyroll"/>
</dbReference>
<feature type="signal peptide" evidence="14">
    <location>
        <begin position="1"/>
        <end position="22"/>
    </location>
</feature>
<comment type="subcellular location">
    <subcellularLocation>
        <location evidence="2 14">Secreted</location>
        <location evidence="2 14">Extracellular space</location>
        <location evidence="2 14">Apoplast</location>
    </subcellularLocation>
</comment>
<feature type="chain" id="PRO_5040528345" description="Germin-like protein" evidence="14">
    <location>
        <begin position="23"/>
        <end position="221"/>
    </location>
</feature>
<keyword evidence="8 14" id="KW-0732">Signal</keyword>
<keyword evidence="10 11" id="KW-0464">Manganese</keyword>
<feature type="binding site" evidence="12">
    <location>
        <position position="160"/>
    </location>
    <ligand>
        <name>Mn(2+)</name>
        <dbReference type="ChEBI" id="CHEBI:29035"/>
    </ligand>
</feature>
<feature type="binding site" evidence="11">
    <location>
        <position position="114"/>
    </location>
    <ligand>
        <name>oxalate</name>
        <dbReference type="ChEBI" id="CHEBI:30623"/>
    </ligand>
</feature>
<sequence length="221" mass="23418">MAAAMLLLVLAVVALVSGHVKAFDPNPLQDFCVADPTSKGTENKLHENGVACKDPAAVVAEDFLFGGLDKPGGTTSKRFGFTANQVQIPGLNTLGESHVRLDVVPGGIFPVHYHPRAAETALVLEGSVYFGFVSSYPDNKLYAKVLRKGDVFAVPQGLVHFLYNNGSAPATLYASLSSQNPGPVLLGNSLFAGALPDDLVAKTLLTDKHTVETIKANFRRS</sequence>
<dbReference type="CDD" id="cd02241">
    <property type="entry name" value="cupin_OxOx"/>
    <property type="match status" value="1"/>
</dbReference>
<organism evidence="16 17">
    <name type="scientific">Triticum turgidum subsp. durum</name>
    <name type="common">Durum wheat</name>
    <name type="synonym">Triticum durum</name>
    <dbReference type="NCBI Taxonomy" id="4567"/>
    <lineage>
        <taxon>Eukaryota</taxon>
        <taxon>Viridiplantae</taxon>
        <taxon>Streptophyta</taxon>
        <taxon>Embryophyta</taxon>
        <taxon>Tracheophyta</taxon>
        <taxon>Spermatophyta</taxon>
        <taxon>Magnoliopsida</taxon>
        <taxon>Liliopsida</taxon>
        <taxon>Poales</taxon>
        <taxon>Poaceae</taxon>
        <taxon>BOP clade</taxon>
        <taxon>Pooideae</taxon>
        <taxon>Triticodae</taxon>
        <taxon>Triticeae</taxon>
        <taxon>Triticinae</taxon>
        <taxon>Triticum</taxon>
    </lineage>
</organism>
<dbReference type="SMART" id="SM00835">
    <property type="entry name" value="Cupin_1"/>
    <property type="match status" value="1"/>
</dbReference>
<dbReference type="FunFam" id="2.60.120.10:FF:000025">
    <property type="entry name" value="germin-like protein subfamily 2 member 1"/>
    <property type="match status" value="1"/>
</dbReference>
<feature type="binding site" evidence="12">
    <location>
        <position position="112"/>
    </location>
    <ligand>
        <name>Mn(2+)</name>
        <dbReference type="ChEBI" id="CHEBI:29035"/>
    </ligand>
</feature>
<dbReference type="GO" id="GO:0048046">
    <property type="term" value="C:apoplast"/>
    <property type="evidence" value="ECO:0007669"/>
    <property type="project" value="UniProtKB-SubCell"/>
</dbReference>
<evidence type="ECO:0000256" key="8">
    <source>
        <dbReference type="ARBA" id="ARBA00022729"/>
    </source>
</evidence>
<dbReference type="InterPro" id="IPR001929">
    <property type="entry name" value="Germin"/>
</dbReference>
<accession>A0A9R1A833</accession>
<keyword evidence="5 14" id="KW-0052">Apoplast</keyword>
<dbReference type="Gene3D" id="2.60.120.10">
    <property type="entry name" value="Jelly Rolls"/>
    <property type="match status" value="1"/>
</dbReference>
<evidence type="ECO:0000256" key="14">
    <source>
        <dbReference type="RuleBase" id="RU366015"/>
    </source>
</evidence>
<protein>
    <recommendedName>
        <fullName evidence="14">Germin-like protein</fullName>
    </recommendedName>
</protein>
<evidence type="ECO:0000256" key="6">
    <source>
        <dbReference type="ARBA" id="ARBA00022525"/>
    </source>
</evidence>
<evidence type="ECO:0000256" key="9">
    <source>
        <dbReference type="ARBA" id="ARBA00023157"/>
    </source>
</evidence>
<evidence type="ECO:0000256" key="11">
    <source>
        <dbReference type="PIRSR" id="PIRSR601929-1"/>
    </source>
</evidence>
<evidence type="ECO:0000256" key="1">
    <source>
        <dbReference type="ARBA" id="ARBA00003629"/>
    </source>
</evidence>
<feature type="disulfide bond" evidence="13">
    <location>
        <begin position="32"/>
        <end position="52"/>
    </location>
</feature>
<dbReference type="GO" id="GO:2000280">
    <property type="term" value="P:regulation of root development"/>
    <property type="evidence" value="ECO:0007669"/>
    <property type="project" value="UniProtKB-ARBA"/>
</dbReference>
<proteinExistence type="inferred from homology"/>
<reference evidence="16 17" key="1">
    <citation type="submission" date="2017-09" db="EMBL/GenBank/DDBJ databases">
        <authorList>
            <consortium name="International Durum Wheat Genome Sequencing Consortium (IDWGSC)"/>
            <person name="Milanesi L."/>
        </authorList>
    </citation>
    <scope>NUCLEOTIDE SEQUENCE [LARGE SCALE GENOMIC DNA]</scope>
    <source>
        <strain evidence="17">cv. Svevo</strain>
    </source>
</reference>
<gene>
    <name evidence="16" type="ORF">TRITD_7Bv1G184310</name>
</gene>
<dbReference type="InterPro" id="IPR011051">
    <property type="entry name" value="RmlC_Cupin_sf"/>
</dbReference>
<dbReference type="Gramene" id="TRITD7Bv1G184310.1">
    <property type="protein sequence ID" value="TRITD7Bv1G184310.1"/>
    <property type="gene ID" value="TRITD7Bv1G184310"/>
</dbReference>
<feature type="binding site" evidence="11">
    <location>
        <position position="119"/>
    </location>
    <ligand>
        <name>oxalate</name>
        <dbReference type="ChEBI" id="CHEBI:30623"/>
    </ligand>
</feature>
<dbReference type="InterPro" id="IPR006045">
    <property type="entry name" value="Cupin_1"/>
</dbReference>
<dbReference type="PRINTS" id="PR00325">
    <property type="entry name" value="GERMIN"/>
</dbReference>
<dbReference type="GO" id="GO:0010497">
    <property type="term" value="P:plasmodesmata-mediated intercellular transport"/>
    <property type="evidence" value="ECO:0007669"/>
    <property type="project" value="UniProtKB-ARBA"/>
</dbReference>
<evidence type="ECO:0000256" key="2">
    <source>
        <dbReference type="ARBA" id="ARBA00004271"/>
    </source>
</evidence>
<evidence type="ECO:0000313" key="17">
    <source>
        <dbReference type="Proteomes" id="UP000324705"/>
    </source>
</evidence>
<dbReference type="SUPFAM" id="SSF51182">
    <property type="entry name" value="RmlC-like cupins"/>
    <property type="match status" value="1"/>
</dbReference>
<keyword evidence="6 14" id="KW-0964">Secreted</keyword>
<dbReference type="Pfam" id="PF00190">
    <property type="entry name" value="Cupin_1"/>
    <property type="match status" value="1"/>
</dbReference>
<feature type="binding site" evidence="12">
    <location>
        <position position="119"/>
    </location>
    <ligand>
        <name>Mn(2+)</name>
        <dbReference type="ChEBI" id="CHEBI:29035"/>
    </ligand>
</feature>
<dbReference type="Proteomes" id="UP000324705">
    <property type="component" value="Chromosome 7B"/>
</dbReference>
<evidence type="ECO:0000256" key="5">
    <source>
        <dbReference type="ARBA" id="ARBA00022523"/>
    </source>
</evidence>
<keyword evidence="7 11" id="KW-0479">Metal-binding</keyword>
<feature type="binding site" evidence="12">
    <location>
        <position position="114"/>
    </location>
    <ligand>
        <name>Mn(2+)</name>
        <dbReference type="ChEBI" id="CHEBI:29035"/>
    </ligand>
</feature>
<comment type="function">
    <text evidence="1">May play a role in plant defense. Probably has no oxalate oxidase activity even if the active site is conserved.</text>
</comment>
<feature type="domain" description="Cupin type-1" evidence="15">
    <location>
        <begin position="66"/>
        <end position="212"/>
    </location>
</feature>
<comment type="similarity">
    <text evidence="3 14">Belongs to the germin family.</text>
</comment>
<evidence type="ECO:0000259" key="15">
    <source>
        <dbReference type="SMART" id="SM00835"/>
    </source>
</evidence>
<name>A0A9R1A833_TRITD</name>